<sequence>MRCLIVKSNMALAEKCRAACAERDIETEIAASAAEARSLLDRVRFDVVLTASRLSDGTGEAVARAAARRQPGARVIVLGGVKDQICAAIGTGACAHCTVFRPHADPAAVAHYIDTLPELIQSA</sequence>
<dbReference type="RefSeq" id="WP_285669912.1">
    <property type="nucleotide sequence ID" value="NZ_BSYI01000003.1"/>
</dbReference>
<gene>
    <name evidence="1" type="ORF">LNKW23_04620</name>
</gene>
<dbReference type="Gene3D" id="3.40.50.2300">
    <property type="match status" value="1"/>
</dbReference>
<evidence type="ECO:0000313" key="1">
    <source>
        <dbReference type="EMBL" id="GMG81249.1"/>
    </source>
</evidence>
<dbReference type="SUPFAM" id="SSF52172">
    <property type="entry name" value="CheY-like"/>
    <property type="match status" value="1"/>
</dbReference>
<dbReference type="InterPro" id="IPR011006">
    <property type="entry name" value="CheY-like_superfamily"/>
</dbReference>
<evidence type="ECO:0000313" key="2">
    <source>
        <dbReference type="Proteomes" id="UP001239909"/>
    </source>
</evidence>
<evidence type="ECO:0008006" key="3">
    <source>
        <dbReference type="Google" id="ProtNLM"/>
    </source>
</evidence>
<protein>
    <recommendedName>
        <fullName evidence="3">Response regulatory domain-containing protein</fullName>
    </recommendedName>
</protein>
<comment type="caution">
    <text evidence="1">The sequence shown here is derived from an EMBL/GenBank/DDBJ whole genome shotgun (WGS) entry which is preliminary data.</text>
</comment>
<organism evidence="1 2">
    <name type="scientific">Paralimibaculum aggregatum</name>
    <dbReference type="NCBI Taxonomy" id="3036245"/>
    <lineage>
        <taxon>Bacteria</taxon>
        <taxon>Pseudomonadati</taxon>
        <taxon>Pseudomonadota</taxon>
        <taxon>Alphaproteobacteria</taxon>
        <taxon>Rhodobacterales</taxon>
        <taxon>Paracoccaceae</taxon>
        <taxon>Paralimibaculum</taxon>
    </lineage>
</organism>
<dbReference type="Proteomes" id="UP001239909">
    <property type="component" value="Unassembled WGS sequence"/>
</dbReference>
<reference evidence="1 2" key="1">
    <citation type="submission" date="2023-04" db="EMBL/GenBank/DDBJ databases">
        <title>Marinoamorphus aggregata gen. nov., sp. Nov., isolate from tissue of brittle star Ophioplocus japonicus.</title>
        <authorList>
            <person name="Kawano K."/>
            <person name="Sawayama S."/>
            <person name="Nakagawa S."/>
        </authorList>
    </citation>
    <scope>NUCLEOTIDE SEQUENCE [LARGE SCALE GENOMIC DNA]</scope>
    <source>
        <strain evidence="1 2">NKW23</strain>
    </source>
</reference>
<dbReference type="EMBL" id="BSYI01000003">
    <property type="protein sequence ID" value="GMG81249.1"/>
    <property type="molecule type" value="Genomic_DNA"/>
</dbReference>
<proteinExistence type="predicted"/>
<name>A0ABQ6LGQ5_9RHOB</name>
<keyword evidence="2" id="KW-1185">Reference proteome</keyword>
<accession>A0ABQ6LGQ5</accession>